<dbReference type="EMBL" id="CAJOBA010003477">
    <property type="protein sequence ID" value="CAF3683089.1"/>
    <property type="molecule type" value="Genomic_DNA"/>
</dbReference>
<feature type="region of interest" description="Disordered" evidence="8">
    <location>
        <begin position="805"/>
        <end position="830"/>
    </location>
</feature>
<sequence>MSSQIDSGSVISSPIRFYDSTFYTIALTSLTYLVFQIYSIRPHSKRIILFLSFICTCIGSEIFFRILYYKSILNTDRLINLNIVNYFSPTIIHSTILLSITALLWNATQCSALATVLLSLSPSSESSSSNHVYRRWLRHIFIDHIFALLLVRLGSLTDLPTIITLSDVASVCVLTSWFSQVAVFPCVLCFIYSFVNIEKIDLKTPPHPSINVNSIQEGDELNSVLHRLKIIKIIGLALFGIKISALSLGETLALIFATIICLSCLFTSTREYNHSSYSWIFDSFFNKNLAKKLIDNAADDLIDSRKHSASRSSCSLLKTDSKPHFKTIIKGPIHLQNGNEEVLPLLNDQSSHPPTIKQYLEIKQSSSPPPPPSLIVAKQNYKSLSDDELLQIIMSNNQRELLPHNLEKYLPYDRAVYLRRLFLNEKLSELSHVSTISDLPYDHYDYSRVTNQCCENVIGYVQIPVGYAGPLSVDNRDYYIPLATTEGALVASTNRGCKVIGLSGGINTTLYNDGMSRGPVLKFETAREAHKAYNWLDENFEQIQSSFNRTSGYARLKNIKKTLSARYLFIRFVATTGDAMGMNMLSKGVEAVLELLKQSWGSAVDVISISGNYCIDKKPSALNWIDGRGKSVIAEAVIPGEVLENVLKMSCQRLIEVNLAKNMVGSVMAGSIGGFNAHAANTITAMFIACGQDPAQCIASSTCLTWLEATGPDKQDLYISCTMPSLEVGTVGGGTSLSGGQAACLKMLGVSGSNTLKPGNNSVQLAKIMCATVLAAELSLMSALATNDLVKAHLKLNRTVTTPEFRQKSEIETDQNKPQRPSTPVVFDIR</sequence>
<evidence type="ECO:0000256" key="4">
    <source>
        <dbReference type="ARBA" id="ARBA00022857"/>
    </source>
</evidence>
<dbReference type="Gene3D" id="3.90.770.10">
    <property type="entry name" value="3-hydroxy-3-methylglutaryl-coenzyme A Reductase, Chain A, domain 2"/>
    <property type="match status" value="1"/>
</dbReference>
<feature type="transmembrane region" description="Helical" evidence="7">
    <location>
        <begin position="177"/>
        <end position="195"/>
    </location>
</feature>
<dbReference type="Pfam" id="PF00368">
    <property type="entry name" value="HMG-CoA_red"/>
    <property type="match status" value="1"/>
</dbReference>
<gene>
    <name evidence="9" type="ORF">GPM918_LOCUS2621</name>
    <name evidence="10" type="ORF">OVA965_LOCUS9702</name>
    <name evidence="11" type="ORF">SRO942_LOCUS2621</name>
    <name evidence="12" type="ORF">TMI583_LOCUS9698</name>
</gene>
<evidence type="ECO:0000313" key="13">
    <source>
        <dbReference type="Proteomes" id="UP000663829"/>
    </source>
</evidence>
<feature type="compositionally biased region" description="Basic and acidic residues" evidence="8">
    <location>
        <begin position="805"/>
        <end position="817"/>
    </location>
</feature>
<dbReference type="InterPro" id="IPR009029">
    <property type="entry name" value="HMG_CoA_Rdtase_sub-bd_dom_sf"/>
</dbReference>
<evidence type="ECO:0000256" key="2">
    <source>
        <dbReference type="ARBA" id="ARBA00005084"/>
    </source>
</evidence>
<dbReference type="PANTHER" id="PTHR10572">
    <property type="entry name" value="3-HYDROXY-3-METHYLGLUTARYL-COENZYME A REDUCTASE"/>
    <property type="match status" value="1"/>
</dbReference>
<comment type="subcellular location">
    <subcellularLocation>
        <location evidence="7">Endoplasmic reticulum membrane</location>
        <topology evidence="7">Multi-pass membrane protein</topology>
    </subcellularLocation>
    <subcellularLocation>
        <location evidence="1">Membrane</location>
    </subcellularLocation>
</comment>
<dbReference type="GO" id="GO:0005789">
    <property type="term" value="C:endoplasmic reticulum membrane"/>
    <property type="evidence" value="ECO:0007669"/>
    <property type="project" value="UniProtKB-SubCell"/>
</dbReference>
<dbReference type="SUPFAM" id="SSF55035">
    <property type="entry name" value="NAD-binding domain of HMG-CoA reductase"/>
    <property type="match status" value="1"/>
</dbReference>
<dbReference type="InterPro" id="IPR002202">
    <property type="entry name" value="HMG_CoA_Rdtase"/>
</dbReference>
<dbReference type="Proteomes" id="UP000681722">
    <property type="component" value="Unassembled WGS sequence"/>
</dbReference>
<protein>
    <recommendedName>
        <fullName evidence="7">3-hydroxy-3-methylglutaryl coenzyme A reductase</fullName>
        <shortName evidence="7">HMG-CoA reductase</shortName>
        <ecNumber evidence="7">1.1.1.34</ecNumber>
    </recommendedName>
</protein>
<dbReference type="GO" id="GO:0004420">
    <property type="term" value="F:hydroxymethylglutaryl-CoA reductase (NADPH) activity"/>
    <property type="evidence" value="ECO:0007669"/>
    <property type="project" value="UniProtKB-EC"/>
</dbReference>
<dbReference type="GO" id="GO:0015936">
    <property type="term" value="P:coenzyme A metabolic process"/>
    <property type="evidence" value="ECO:0007669"/>
    <property type="project" value="InterPro"/>
</dbReference>
<dbReference type="PROSITE" id="PS50065">
    <property type="entry name" value="HMG_COA_REDUCTASE_4"/>
    <property type="match status" value="1"/>
</dbReference>
<dbReference type="GO" id="GO:0005778">
    <property type="term" value="C:peroxisomal membrane"/>
    <property type="evidence" value="ECO:0007669"/>
    <property type="project" value="TreeGrafter"/>
</dbReference>
<organism evidence="9 13">
    <name type="scientific">Didymodactylos carnosus</name>
    <dbReference type="NCBI Taxonomy" id="1234261"/>
    <lineage>
        <taxon>Eukaryota</taxon>
        <taxon>Metazoa</taxon>
        <taxon>Spiralia</taxon>
        <taxon>Gnathifera</taxon>
        <taxon>Rotifera</taxon>
        <taxon>Eurotatoria</taxon>
        <taxon>Bdelloidea</taxon>
        <taxon>Philodinida</taxon>
        <taxon>Philodinidae</taxon>
        <taxon>Didymodactylos</taxon>
    </lineage>
</organism>
<evidence type="ECO:0000313" key="11">
    <source>
        <dbReference type="EMBL" id="CAF3567428.1"/>
    </source>
</evidence>
<dbReference type="EMBL" id="CAJOBC010000296">
    <property type="protein sequence ID" value="CAF3567428.1"/>
    <property type="molecule type" value="Genomic_DNA"/>
</dbReference>
<dbReference type="UniPathway" id="UPA00058">
    <property type="reaction ID" value="UER00103"/>
</dbReference>
<evidence type="ECO:0000256" key="5">
    <source>
        <dbReference type="ARBA" id="ARBA00023002"/>
    </source>
</evidence>
<keyword evidence="7" id="KW-0256">Endoplasmic reticulum</keyword>
<dbReference type="CDD" id="cd00643">
    <property type="entry name" value="HMG-CoA_reductase_classI"/>
    <property type="match status" value="1"/>
</dbReference>
<evidence type="ECO:0000313" key="10">
    <source>
        <dbReference type="EMBL" id="CAF0902642.1"/>
    </source>
</evidence>
<feature type="transmembrane region" description="Helical" evidence="7">
    <location>
        <begin position="20"/>
        <end position="40"/>
    </location>
</feature>
<dbReference type="SUPFAM" id="SSF56542">
    <property type="entry name" value="Substrate-binding domain of HMG-CoA reductase"/>
    <property type="match status" value="1"/>
</dbReference>
<comment type="catalytic activity">
    <reaction evidence="7">
        <text>(R)-mevalonate + 2 NADP(+) + CoA = (3S)-3-hydroxy-3-methylglutaryl-CoA + 2 NADPH + 2 H(+)</text>
        <dbReference type="Rhea" id="RHEA:15989"/>
        <dbReference type="ChEBI" id="CHEBI:15378"/>
        <dbReference type="ChEBI" id="CHEBI:36464"/>
        <dbReference type="ChEBI" id="CHEBI:43074"/>
        <dbReference type="ChEBI" id="CHEBI:57287"/>
        <dbReference type="ChEBI" id="CHEBI:57783"/>
        <dbReference type="ChEBI" id="CHEBI:58349"/>
        <dbReference type="EC" id="1.1.1.34"/>
    </reaction>
</comment>
<dbReference type="GO" id="GO:0016126">
    <property type="term" value="P:sterol biosynthetic process"/>
    <property type="evidence" value="ECO:0007669"/>
    <property type="project" value="TreeGrafter"/>
</dbReference>
<dbReference type="Gene3D" id="1.10.3270.10">
    <property type="entry name" value="HMGR, N-terminal domain"/>
    <property type="match status" value="1"/>
</dbReference>
<evidence type="ECO:0000256" key="7">
    <source>
        <dbReference type="RuleBase" id="RU361219"/>
    </source>
</evidence>
<evidence type="ECO:0000256" key="1">
    <source>
        <dbReference type="ARBA" id="ARBA00004370"/>
    </source>
</evidence>
<dbReference type="PANTHER" id="PTHR10572:SF24">
    <property type="entry name" value="3-HYDROXY-3-METHYLGLUTARYL-COENZYME A REDUCTASE"/>
    <property type="match status" value="1"/>
</dbReference>
<dbReference type="EMBL" id="CAJNOK010003476">
    <property type="protein sequence ID" value="CAF0902642.1"/>
    <property type="molecule type" value="Genomic_DNA"/>
</dbReference>
<dbReference type="Proteomes" id="UP000663829">
    <property type="component" value="Unassembled WGS sequence"/>
</dbReference>
<dbReference type="InterPro" id="IPR009023">
    <property type="entry name" value="HMG_CoA_Rdtase_NAD(P)-bd_sf"/>
</dbReference>
<comment type="caution">
    <text evidence="9">The sequence shown here is derived from an EMBL/GenBank/DDBJ whole genome shotgun (WGS) entry which is preliminary data.</text>
</comment>
<keyword evidence="5 7" id="KW-0560">Oxidoreductase</keyword>
<keyword evidence="6 7" id="KW-0472">Membrane</keyword>
<dbReference type="EC" id="1.1.1.34" evidence="7"/>
<feature type="transmembrane region" description="Helical" evidence="7">
    <location>
        <begin position="140"/>
        <end position="157"/>
    </location>
</feature>
<dbReference type="PROSITE" id="PS00066">
    <property type="entry name" value="HMG_COA_REDUCTASE_1"/>
    <property type="match status" value="1"/>
</dbReference>
<keyword evidence="7" id="KW-1133">Transmembrane helix</keyword>
<keyword evidence="4 7" id="KW-0521">NADP</keyword>
<dbReference type="FunFam" id="3.90.770.10:FF:000001">
    <property type="entry name" value="3-hydroxy-3-methylglutaryl coenzyme A reductase"/>
    <property type="match status" value="1"/>
</dbReference>
<evidence type="ECO:0000256" key="8">
    <source>
        <dbReference type="SAM" id="MobiDB-lite"/>
    </source>
</evidence>
<name>A0A813RH30_9BILA</name>
<reference evidence="9" key="1">
    <citation type="submission" date="2021-02" db="EMBL/GenBank/DDBJ databases">
        <authorList>
            <person name="Nowell W R."/>
        </authorList>
    </citation>
    <scope>NUCLEOTIDE SEQUENCE</scope>
</reference>
<dbReference type="EMBL" id="CAJNOQ010000296">
    <property type="protein sequence ID" value="CAF0783870.1"/>
    <property type="molecule type" value="Genomic_DNA"/>
</dbReference>
<evidence type="ECO:0000256" key="6">
    <source>
        <dbReference type="ARBA" id="ARBA00023136"/>
    </source>
</evidence>
<dbReference type="GO" id="GO:0008299">
    <property type="term" value="P:isoprenoid biosynthetic process"/>
    <property type="evidence" value="ECO:0007669"/>
    <property type="project" value="InterPro"/>
</dbReference>
<comment type="pathway">
    <text evidence="2 7">Metabolic intermediate biosynthesis; (R)-mevalonate biosynthesis; (R)-mevalonate from acetyl-CoA: step 3/3.</text>
</comment>
<dbReference type="PROSITE" id="PS00318">
    <property type="entry name" value="HMG_COA_REDUCTASE_2"/>
    <property type="match status" value="1"/>
</dbReference>
<dbReference type="InterPro" id="IPR023076">
    <property type="entry name" value="HMG_CoA_Rdtase_CS"/>
</dbReference>
<feature type="transmembrane region" description="Helical" evidence="7">
    <location>
        <begin position="233"/>
        <end position="260"/>
    </location>
</feature>
<dbReference type="OrthoDB" id="310654at2759"/>
<dbReference type="PRINTS" id="PR00071">
    <property type="entry name" value="HMGCOARDTASE"/>
</dbReference>
<evidence type="ECO:0000313" key="9">
    <source>
        <dbReference type="EMBL" id="CAF0783870.1"/>
    </source>
</evidence>
<dbReference type="Proteomes" id="UP000682733">
    <property type="component" value="Unassembled WGS sequence"/>
</dbReference>
<comment type="similarity">
    <text evidence="3 7">Belongs to the HMG-CoA reductase family.</text>
</comment>
<dbReference type="Proteomes" id="UP000677228">
    <property type="component" value="Unassembled WGS sequence"/>
</dbReference>
<accession>A0A813RH30</accession>
<dbReference type="PROSITE" id="PS01192">
    <property type="entry name" value="HMG_COA_REDUCTASE_3"/>
    <property type="match status" value="1"/>
</dbReference>
<dbReference type="InterPro" id="IPR023282">
    <property type="entry name" value="HMG_CoA_Rdtase_N"/>
</dbReference>
<dbReference type="FunFam" id="3.30.70.420:FF:000001">
    <property type="entry name" value="3-hydroxy-3-methylglutaryl coenzyme A reductase"/>
    <property type="match status" value="1"/>
</dbReference>
<evidence type="ECO:0000313" key="12">
    <source>
        <dbReference type="EMBL" id="CAF3683089.1"/>
    </source>
</evidence>
<dbReference type="Gene3D" id="3.30.70.420">
    <property type="entry name" value="Hydroxymethylglutaryl-CoA reductase, class I/II, NAD/NADP-binding domain"/>
    <property type="match status" value="1"/>
</dbReference>
<proteinExistence type="inferred from homology"/>
<dbReference type="AlphaFoldDB" id="A0A813RH30"/>
<keyword evidence="13" id="KW-1185">Reference proteome</keyword>
<dbReference type="NCBIfam" id="TIGR00533">
    <property type="entry name" value="HMG_CoA_R_NADP"/>
    <property type="match status" value="1"/>
</dbReference>
<evidence type="ECO:0000256" key="3">
    <source>
        <dbReference type="ARBA" id="ARBA00007661"/>
    </source>
</evidence>
<dbReference type="InterPro" id="IPR023074">
    <property type="entry name" value="HMG_CoA_Rdtase_cat_sf"/>
</dbReference>
<dbReference type="InterPro" id="IPR004554">
    <property type="entry name" value="HMG_CoA_Rdtase_eu_arc"/>
</dbReference>
<keyword evidence="7" id="KW-0812">Transmembrane</keyword>
<feature type="transmembrane region" description="Helical" evidence="7">
    <location>
        <begin position="47"/>
        <end position="68"/>
    </location>
</feature>